<keyword evidence="3" id="KW-1185">Reference proteome</keyword>
<dbReference type="PANTHER" id="PTHR11851:SF186">
    <property type="entry name" value="INACTIVE METALLOPROTEASE YMFF-RELATED"/>
    <property type="match status" value="1"/>
</dbReference>
<dbReference type="Pfam" id="PF05193">
    <property type="entry name" value="Peptidase_M16_C"/>
    <property type="match status" value="1"/>
</dbReference>
<reference evidence="3" key="1">
    <citation type="submission" date="2016-08" db="EMBL/GenBank/DDBJ databases">
        <authorList>
            <person name="Varghese N."/>
            <person name="Submissions Spin"/>
        </authorList>
    </citation>
    <scope>NUCLEOTIDE SEQUENCE [LARGE SCALE GENOMIC DNA]</scope>
    <source>
        <strain evidence="3">SGD-1123</strain>
    </source>
</reference>
<evidence type="ECO:0000313" key="2">
    <source>
        <dbReference type="EMBL" id="SCC06530.1"/>
    </source>
</evidence>
<dbReference type="RefSeq" id="WP_058298443.1">
    <property type="nucleotide sequence ID" value="NZ_FMAU01000002.1"/>
</dbReference>
<accession>A0A0V8HK98</accession>
<dbReference type="OrthoDB" id="9762085at2"/>
<organism evidence="2 3">
    <name type="scientific">[Bacillus] enclensis</name>
    <dbReference type="NCBI Taxonomy" id="1402860"/>
    <lineage>
        <taxon>Bacteria</taxon>
        <taxon>Bacillati</taxon>
        <taxon>Bacillota</taxon>
        <taxon>Bacilli</taxon>
        <taxon>Bacillales</taxon>
        <taxon>Bacillaceae</taxon>
        <taxon>Rossellomorea</taxon>
    </lineage>
</organism>
<proteinExistence type="predicted"/>
<protein>
    <submittedName>
        <fullName evidence="2">Predicted Zn-dependent peptidase</fullName>
    </submittedName>
</protein>
<dbReference type="NCBIfam" id="NF047422">
    <property type="entry name" value="YfmF_fam"/>
    <property type="match status" value="1"/>
</dbReference>
<gene>
    <name evidence="2" type="ORF">GA0061094_2220</name>
</gene>
<evidence type="ECO:0000313" key="3">
    <source>
        <dbReference type="Proteomes" id="UP000181997"/>
    </source>
</evidence>
<feature type="domain" description="Peptidase M16 C-terminal" evidence="1">
    <location>
        <begin position="185"/>
        <end position="357"/>
    </location>
</feature>
<evidence type="ECO:0000259" key="1">
    <source>
        <dbReference type="Pfam" id="PF05193"/>
    </source>
</evidence>
<name>A0A0V8HK98_9BACI</name>
<dbReference type="AlphaFoldDB" id="A0A0V8HK98"/>
<dbReference type="Gene3D" id="3.30.830.10">
    <property type="entry name" value="Metalloenzyme, LuxS/M16 peptidase-like"/>
    <property type="match status" value="2"/>
</dbReference>
<dbReference type="PANTHER" id="PTHR11851">
    <property type="entry name" value="METALLOPROTEASE"/>
    <property type="match status" value="1"/>
</dbReference>
<dbReference type="EMBL" id="FMAU01000002">
    <property type="protein sequence ID" value="SCC06530.1"/>
    <property type="molecule type" value="Genomic_DNA"/>
</dbReference>
<dbReference type="SUPFAM" id="SSF63411">
    <property type="entry name" value="LuxS/MPP-like metallohydrolase"/>
    <property type="match status" value="2"/>
</dbReference>
<dbReference type="InterPro" id="IPR011249">
    <property type="entry name" value="Metalloenz_LuxS/M16"/>
</dbReference>
<sequence length="424" mass="48616">MTDINEVVKKKQGYTLHIVKTDKYKTNNLVMKMKAPLDQETVTLRGLLPHVMQSSTKTYPNTTKLRTYLDELYGASFFTDLGKKGEYHVISFSVEIANEKFLKDSEPLLEKGLEFMSDVLMNPNVENGQFDEDTVKKEKRNQKVRIQAVYDDKMRYANSRLVEEMCKEERFALHVNGTLDHVDPITPSELYDYYKKVISEDQIDLYVIGDVDVDQVERLCDGLFSLSAREAVNVDTSEVKRKSKENVVKEKQDVKQGKLNMGYRTNTQYGDKDYYALQVFNGIFGGFSHSKLFINVREKASLAYYAASRLESHKGLMMVMSGIEFKNYDQAVGIINEQLEAMKNGDFTDSEIEQTKAVIKNQMLETVDTSRGLIEVLYHNAVSGKQIDLRTWLEEVEKTSKEEIIAAANKVELDTIYFLTGKEE</sequence>
<dbReference type="GO" id="GO:0046872">
    <property type="term" value="F:metal ion binding"/>
    <property type="evidence" value="ECO:0007669"/>
    <property type="project" value="InterPro"/>
</dbReference>
<dbReference type="Proteomes" id="UP000181997">
    <property type="component" value="Unassembled WGS sequence"/>
</dbReference>
<dbReference type="InterPro" id="IPR007863">
    <property type="entry name" value="Peptidase_M16_C"/>
</dbReference>
<dbReference type="InterPro" id="IPR050361">
    <property type="entry name" value="MPP/UQCRC_Complex"/>
</dbReference>